<proteinExistence type="predicted"/>
<accession>A0ACB0LZE8</accession>
<keyword evidence="2" id="KW-1185">Reference proteome</keyword>
<organism evidence="1 2">
    <name type="scientific">Trifolium pratense</name>
    <name type="common">Red clover</name>
    <dbReference type="NCBI Taxonomy" id="57577"/>
    <lineage>
        <taxon>Eukaryota</taxon>
        <taxon>Viridiplantae</taxon>
        <taxon>Streptophyta</taxon>
        <taxon>Embryophyta</taxon>
        <taxon>Tracheophyta</taxon>
        <taxon>Spermatophyta</taxon>
        <taxon>Magnoliopsida</taxon>
        <taxon>eudicotyledons</taxon>
        <taxon>Gunneridae</taxon>
        <taxon>Pentapetalae</taxon>
        <taxon>rosids</taxon>
        <taxon>fabids</taxon>
        <taxon>Fabales</taxon>
        <taxon>Fabaceae</taxon>
        <taxon>Papilionoideae</taxon>
        <taxon>50 kb inversion clade</taxon>
        <taxon>NPAAA clade</taxon>
        <taxon>Hologalegina</taxon>
        <taxon>IRL clade</taxon>
        <taxon>Trifolieae</taxon>
        <taxon>Trifolium</taxon>
    </lineage>
</organism>
<sequence>MDFKEILDIFEVAHVSQIGGEGSEALGSSSFSENAEYSSDQDVEDTDNPYYGNNFDAETAVDCTDDLEKINMKETSSDQLMRYHFPDRRVAFMFYNCYGRFHGFAGRKSRVVKNTNGEVVQQTFVCHREGIRNANNALSRKREQKPTSRCRCPAKLQVHLDLGSERWYIKLFDDIHNHSFLDEKYEGMLPAHRKMSDYDKYQMKTMRKAGIPTSGIYGFFATQAGGYENLGYSRREMYNEQFKHRGRKSSDAEDAIDFIKDMCIRDDMMYWRHAVNEDGTLRHLFWCDGISRMDYSVFGDVLAFDATYRKIRYNTPLVIFSGVNHHNQSIVFGSAIVSDETEETYVWLLQNLVEAMEGKLPVSVITDGDLAMRNAIRRVFPQARHRLCAWHLLRNASSNIKDPRFVPKFRQCMFDDIDIDEFDCKWKALVAEFGLEDNNWIHEMYEKRKMWATAHIRGSFFAGFRTTSRCEGLHSEFGKYVSVLSNLVDFLQHFFRWMNYMRYREIEADYAGSFGEIVLQTQHTTLERSASNLYTRSIFKLFRPMLERSCRCKVEGVMQSGSILTYIVYKYPRHDIQWSVLFCQEKLIFECSCKRFETLGIPCEHVICVLVYLNIVVLPECLVLERWTKCAKDAINASNANSSNHRNPAFITTYVMFVERCKRMVKAAFECGKLEHIRSTIEMVEKHTSVLEAMGRGESDDMHSLGLQTGRSVGNPPRYRKKGRAVASSSHTLNEKKKKRSLAKCGICGLTGHNRVSCKYRGESNAQSQTHSENNVNYVDDEFVEDNDDWNLSMDLS</sequence>
<evidence type="ECO:0000313" key="1">
    <source>
        <dbReference type="EMBL" id="CAJ2674931.1"/>
    </source>
</evidence>
<reference evidence="1" key="1">
    <citation type="submission" date="2023-10" db="EMBL/GenBank/DDBJ databases">
        <authorList>
            <person name="Rodriguez Cubillos JULIANA M."/>
            <person name="De Vega J."/>
        </authorList>
    </citation>
    <scope>NUCLEOTIDE SEQUENCE</scope>
</reference>
<name>A0ACB0LZE8_TRIPR</name>
<evidence type="ECO:0000313" key="2">
    <source>
        <dbReference type="Proteomes" id="UP001177021"/>
    </source>
</evidence>
<dbReference type="EMBL" id="CASHSV030000716">
    <property type="protein sequence ID" value="CAJ2674931.1"/>
    <property type="molecule type" value="Genomic_DNA"/>
</dbReference>
<gene>
    <name evidence="1" type="ORF">MILVUS5_LOCUS38072</name>
</gene>
<comment type="caution">
    <text evidence="1">The sequence shown here is derived from an EMBL/GenBank/DDBJ whole genome shotgun (WGS) entry which is preliminary data.</text>
</comment>
<protein>
    <submittedName>
        <fullName evidence="1">Uncharacterized protein</fullName>
    </submittedName>
</protein>
<dbReference type="Proteomes" id="UP001177021">
    <property type="component" value="Unassembled WGS sequence"/>
</dbReference>